<sequence>MIMSSYQPPSPQSRGNASAVLFFEEIGSAQLPQVGGKGANLGELTHAGLPVPPGFCITTEAYIHAAERANVAALLAELAGTAGQARSTEIAATIRERLHGVALPLELADAVRTAYLALGNGRPTPVAVRSSATAEDLPFASFAGQQDTYLNIVGEEALLDAIRRCWASLWTERAVNYRIKNQIDPASVSLSVVVQRMIEVEVAGVLFTANPLTGKRRQAVIDASPGLGEAVVSGAVNPDHFVVNTQSGEIVERRLGNKRVVIQALPDGGTQRIEREDQSKYACLTDEQIRTLARLGAQVEAHYHAPQDTEWAIDTSGKCWLTQARPITTLYPLPVSAPVSDEVLRIYLSLNVAQGVYQPLTPMGMSVFRLFASSIAKLAGFNPGESGPGFLIEAGMRLFLDITEAIRNPLGRRVIGKALPFGEARSAVMVQALESDHRLQVKAAGRWGFVWRAASFITRLQLPRYLLQAIFRPQATHKRVLGIKSRIEQQLTLPPHASLHERLDLIERFGRTQAFRTVGSVVPVLAAGFLCLALAAKLLGSLASADERQTVLRSLPFNPTTEMDLALWSIAQKIAADREAATYMIEHSPAELAQAYQQRSLPRIVQDNLTSFLQSYGHRGVAEIDMGLPRWSDDPTHILGVLNNYLRLKDASMAPDVQFARGAQQAEAMIHTLARRAGKQGWWRGWLVNICLQRTRALLGMREMPKFYLVWILARMRNLLRPIGEELAATRRLEQRDDIFFLTFAEVRSALAGTDMRALVQSRRTTYEQEMRRRSIPRILLSDGSEPTVLAGEEETASTLRGTPASAGRIKAKARVIFDPVGAHLEPGEILVAPSTDPGWTPLFLTAGGLVMEMGGSISHGAVVAREYGIPAVVGVAGATEHIQNGQLIQVDGSAGSVVLLEEKIDTASNPTATNVPDAVADIENI</sequence>
<dbReference type="InterPro" id="IPR013815">
    <property type="entry name" value="ATP_grasp_subdomain_1"/>
</dbReference>
<evidence type="ECO:0000259" key="2">
    <source>
        <dbReference type="Pfam" id="PF01326"/>
    </source>
</evidence>
<comment type="caution">
    <text evidence="3">The sequence shown here is derived from an EMBL/GenBank/DDBJ whole genome shotgun (WGS) entry which is preliminary data.</text>
</comment>
<reference evidence="3 4" key="1">
    <citation type="journal article" date="2021" name="Int. J. Syst. Evol. Microbiol.">
        <title>Reticulibacter mediterranei gen. nov., sp. nov., within the new family Reticulibacteraceae fam. nov., and Ktedonospora formicarum gen. nov., sp. nov., Ktedonobacter robiniae sp. nov., Dictyobacter formicarum sp. nov. and Dictyobacter arantiisoli sp. nov., belonging to the class Ktedonobacteria.</title>
        <authorList>
            <person name="Yabe S."/>
            <person name="Zheng Y."/>
            <person name="Wang C.M."/>
            <person name="Sakai Y."/>
            <person name="Abe K."/>
            <person name="Yokota A."/>
            <person name="Donadio S."/>
            <person name="Cavaletti L."/>
            <person name="Monciardini P."/>
        </authorList>
    </citation>
    <scope>NUCLEOTIDE SEQUENCE [LARGE SCALE GENOMIC DNA]</scope>
    <source>
        <strain evidence="3 4">SOSP1-9</strain>
    </source>
</reference>
<organism evidence="3 4">
    <name type="scientific">Dictyobacter formicarum</name>
    <dbReference type="NCBI Taxonomy" id="2778368"/>
    <lineage>
        <taxon>Bacteria</taxon>
        <taxon>Bacillati</taxon>
        <taxon>Chloroflexota</taxon>
        <taxon>Ktedonobacteria</taxon>
        <taxon>Ktedonobacterales</taxon>
        <taxon>Dictyobacteraceae</taxon>
        <taxon>Dictyobacter</taxon>
    </lineage>
</organism>
<dbReference type="Gene3D" id="3.30.470.20">
    <property type="entry name" value="ATP-grasp fold, B domain"/>
    <property type="match status" value="1"/>
</dbReference>
<dbReference type="PANTHER" id="PTHR43615:SF1">
    <property type="entry name" value="PPDK_N DOMAIN-CONTAINING PROTEIN"/>
    <property type="match status" value="1"/>
</dbReference>
<accession>A0ABQ3VKZ7</accession>
<dbReference type="SUPFAM" id="SSF52009">
    <property type="entry name" value="Phosphohistidine domain"/>
    <property type="match status" value="1"/>
</dbReference>
<dbReference type="InterPro" id="IPR036637">
    <property type="entry name" value="Phosphohistidine_dom_sf"/>
</dbReference>
<proteinExistence type="predicted"/>
<dbReference type="Pfam" id="PF00391">
    <property type="entry name" value="PEP-utilizers"/>
    <property type="match status" value="1"/>
</dbReference>
<dbReference type="InterPro" id="IPR002192">
    <property type="entry name" value="PPDK_AMP/ATP-bd"/>
</dbReference>
<evidence type="ECO:0000259" key="1">
    <source>
        <dbReference type="Pfam" id="PF00391"/>
    </source>
</evidence>
<evidence type="ECO:0000313" key="4">
    <source>
        <dbReference type="Proteomes" id="UP000635565"/>
    </source>
</evidence>
<evidence type="ECO:0000313" key="3">
    <source>
        <dbReference type="EMBL" id="GHO86374.1"/>
    </source>
</evidence>
<name>A0ABQ3VKZ7_9CHLR</name>
<dbReference type="InterPro" id="IPR051549">
    <property type="entry name" value="PEP_Utilizing_Enz"/>
</dbReference>
<feature type="domain" description="PEP-utilising enzyme mobile" evidence="1">
    <location>
        <begin position="826"/>
        <end position="896"/>
    </location>
</feature>
<dbReference type="Gene3D" id="3.30.1490.20">
    <property type="entry name" value="ATP-grasp fold, A domain"/>
    <property type="match status" value="1"/>
</dbReference>
<feature type="domain" description="Pyruvate phosphate dikinase AMP/ATP-binding" evidence="2">
    <location>
        <begin position="32"/>
        <end position="330"/>
    </location>
</feature>
<dbReference type="Gene3D" id="3.50.30.10">
    <property type="entry name" value="Phosphohistidine domain"/>
    <property type="match status" value="1"/>
</dbReference>
<dbReference type="PANTHER" id="PTHR43615">
    <property type="entry name" value="PHOSPHOENOLPYRUVATE SYNTHASE-RELATED"/>
    <property type="match status" value="1"/>
</dbReference>
<dbReference type="SUPFAM" id="SSF56059">
    <property type="entry name" value="Glutathione synthetase ATP-binding domain-like"/>
    <property type="match status" value="1"/>
</dbReference>
<dbReference type="InterPro" id="IPR008279">
    <property type="entry name" value="PEP-util_enz_mobile_dom"/>
</dbReference>
<keyword evidence="4" id="KW-1185">Reference proteome</keyword>
<protein>
    <submittedName>
        <fullName evidence="3">Phosphoenolpyruvate synthase</fullName>
    </submittedName>
</protein>
<dbReference type="Pfam" id="PF01326">
    <property type="entry name" value="PPDK_N"/>
    <property type="match status" value="1"/>
</dbReference>
<gene>
    <name evidence="3" type="ORF">KSZ_43800</name>
</gene>
<dbReference type="Proteomes" id="UP000635565">
    <property type="component" value="Unassembled WGS sequence"/>
</dbReference>
<dbReference type="EMBL" id="BNJJ01000012">
    <property type="protein sequence ID" value="GHO86374.1"/>
    <property type="molecule type" value="Genomic_DNA"/>
</dbReference>